<evidence type="ECO:0000256" key="4">
    <source>
        <dbReference type="ARBA" id="ARBA00022692"/>
    </source>
</evidence>
<name>A0A1I4YXI2_9PROT</name>
<feature type="transmembrane region" description="Helical" evidence="8">
    <location>
        <begin position="145"/>
        <end position="164"/>
    </location>
</feature>
<feature type="transmembrane region" description="Helical" evidence="8">
    <location>
        <begin position="39"/>
        <end position="59"/>
    </location>
</feature>
<dbReference type="OrthoDB" id="9768329at2"/>
<organism evidence="10 11">
    <name type="scientific">Nitrosospira briensis</name>
    <dbReference type="NCBI Taxonomy" id="35799"/>
    <lineage>
        <taxon>Bacteria</taxon>
        <taxon>Pseudomonadati</taxon>
        <taxon>Pseudomonadota</taxon>
        <taxon>Betaproteobacteria</taxon>
        <taxon>Nitrosomonadales</taxon>
        <taxon>Nitrosomonadaceae</taxon>
        <taxon>Nitrosospira</taxon>
    </lineage>
</organism>
<feature type="domain" description="NADH:quinone oxidoreductase/Mrp antiporter transmembrane" evidence="9">
    <location>
        <begin position="140"/>
        <end position="372"/>
    </location>
</feature>
<dbReference type="NCBIfam" id="NF009309">
    <property type="entry name" value="PRK12666.1"/>
    <property type="match status" value="1"/>
</dbReference>
<feature type="transmembrane region" description="Helical" evidence="8">
    <location>
        <begin position="318"/>
        <end position="337"/>
    </location>
</feature>
<gene>
    <name evidence="10" type="ORF">SAMN05216386_0929</name>
</gene>
<sequence length="553" mass="57468">MNDWTQLLQHLPVFPIVIPLVAGASMLLFVEARRTTRTIIALIATLANLGAAAGLAYVASGAMPGLWPEGIAVYLLGGWDAPFGIVLVLDRLSGVMLLLNAVLALTSLVYALARWKKMGPHFQSLFQFLVMGINGAFLTGDLFNLFVFIEVLLAASYGLVLHGLGEVRVRAGLHYIAINLAGSFILLIGISLIYGASGTLNMADLAARLPALAEGDRILFEIGAAILGVAFLLKAGAWPLNFWLPSAYGAAAPPVAAIFSIMTKVGVYALLRLGSLLAGPSGAGAPAPFSDGWLFGIGLITLALGTAGTLTARQPQRLVAYCVISSAGTLLTALGLGGAGMKSAALFYLVSSVLATGAFFMLTEMIERTQRSGEGAQAEPFESFGPEDQIDPSLPDEDVGIVIPAAMAFLGMSFIACTLLVTGLPPLSGFIAKFLLLSAALDSPLLATLPVSVWVLWAAVLGSSLIGVIALCHMGVRLFWSSEEIVTPQLRLIEAAPVAVLLLLTAALTAGVGPAMDYLTLAGSSLSSPQMYIDAVLTGGPPIVSHEIKGGGQ</sequence>
<dbReference type="GO" id="GO:0008137">
    <property type="term" value="F:NADH dehydrogenase (ubiquinone) activity"/>
    <property type="evidence" value="ECO:0007669"/>
    <property type="project" value="InterPro"/>
</dbReference>
<proteinExistence type="inferred from homology"/>
<dbReference type="InterPro" id="IPR001750">
    <property type="entry name" value="ND/Mrp_TM"/>
</dbReference>
<dbReference type="RefSeq" id="WP_074795074.1">
    <property type="nucleotide sequence ID" value="NZ_FOVJ01000001.1"/>
</dbReference>
<dbReference type="AlphaFoldDB" id="A0A1I4YXI2"/>
<evidence type="ECO:0000313" key="11">
    <source>
        <dbReference type="Proteomes" id="UP000183107"/>
    </source>
</evidence>
<dbReference type="Proteomes" id="UP000183107">
    <property type="component" value="Unassembled WGS sequence"/>
</dbReference>
<evidence type="ECO:0000313" key="10">
    <source>
        <dbReference type="EMBL" id="SFN42721.1"/>
    </source>
</evidence>
<evidence type="ECO:0000256" key="2">
    <source>
        <dbReference type="ARBA" id="ARBA00005346"/>
    </source>
</evidence>
<keyword evidence="4 7" id="KW-0812">Transmembrane</keyword>
<feature type="transmembrane region" description="Helical" evidence="8">
    <location>
        <begin position="71"/>
        <end position="89"/>
    </location>
</feature>
<evidence type="ECO:0000256" key="7">
    <source>
        <dbReference type="RuleBase" id="RU000320"/>
    </source>
</evidence>
<evidence type="ECO:0000256" key="1">
    <source>
        <dbReference type="ARBA" id="ARBA00004651"/>
    </source>
</evidence>
<dbReference type="EMBL" id="FOVJ01000001">
    <property type="protein sequence ID" value="SFN42721.1"/>
    <property type="molecule type" value="Genomic_DNA"/>
</dbReference>
<feature type="transmembrane region" description="Helical" evidence="8">
    <location>
        <begin position="492"/>
        <end position="516"/>
    </location>
</feature>
<feature type="transmembrane region" description="Helical" evidence="8">
    <location>
        <begin position="12"/>
        <end position="30"/>
    </location>
</feature>
<keyword evidence="6 8" id="KW-0472">Membrane</keyword>
<evidence type="ECO:0000256" key="8">
    <source>
        <dbReference type="SAM" id="Phobius"/>
    </source>
</evidence>
<evidence type="ECO:0000256" key="5">
    <source>
        <dbReference type="ARBA" id="ARBA00022989"/>
    </source>
</evidence>
<feature type="transmembrane region" description="Helical" evidence="8">
    <location>
        <begin position="250"/>
        <end position="271"/>
    </location>
</feature>
<keyword evidence="11" id="KW-1185">Reference proteome</keyword>
<accession>A0A1I4YXI2</accession>
<comment type="similarity">
    <text evidence="2">Belongs to the CPA3 antiporters (TC 2.A.63) subunit D family.</text>
</comment>
<dbReference type="PRINTS" id="PR01437">
    <property type="entry name" value="NUOXDRDTASE4"/>
</dbReference>
<dbReference type="InterPro" id="IPR050586">
    <property type="entry name" value="CPA3_Na-H_Antiporter_D"/>
</dbReference>
<dbReference type="GO" id="GO:0005886">
    <property type="term" value="C:plasma membrane"/>
    <property type="evidence" value="ECO:0007669"/>
    <property type="project" value="UniProtKB-SubCell"/>
</dbReference>
<evidence type="ECO:0000259" key="9">
    <source>
        <dbReference type="Pfam" id="PF00361"/>
    </source>
</evidence>
<feature type="transmembrane region" description="Helical" evidence="8">
    <location>
        <begin position="292"/>
        <end position="312"/>
    </location>
</feature>
<feature type="transmembrane region" description="Helical" evidence="8">
    <location>
        <begin position="455"/>
        <end position="480"/>
    </location>
</feature>
<dbReference type="Pfam" id="PF00361">
    <property type="entry name" value="Proton_antipo_M"/>
    <property type="match status" value="1"/>
</dbReference>
<feature type="transmembrane region" description="Helical" evidence="8">
    <location>
        <begin position="96"/>
        <end position="115"/>
    </location>
</feature>
<keyword evidence="3" id="KW-1003">Cell membrane</keyword>
<feature type="transmembrane region" description="Helical" evidence="8">
    <location>
        <begin position="218"/>
        <end position="238"/>
    </location>
</feature>
<reference evidence="11" key="1">
    <citation type="submission" date="2016-10" db="EMBL/GenBank/DDBJ databases">
        <authorList>
            <person name="Varghese N."/>
        </authorList>
    </citation>
    <scope>NUCLEOTIDE SEQUENCE [LARGE SCALE GENOMIC DNA]</scope>
    <source>
        <strain evidence="11">Nsp8</strain>
    </source>
</reference>
<feature type="transmembrane region" description="Helical" evidence="8">
    <location>
        <begin position="344"/>
        <end position="362"/>
    </location>
</feature>
<feature type="transmembrane region" description="Helical" evidence="8">
    <location>
        <begin position="401"/>
        <end position="423"/>
    </location>
</feature>
<evidence type="ECO:0000256" key="6">
    <source>
        <dbReference type="ARBA" id="ARBA00023136"/>
    </source>
</evidence>
<dbReference type="PANTHER" id="PTHR42703:SF1">
    <property type="entry name" value="NA(+)_H(+) ANTIPORTER SUBUNIT D1"/>
    <property type="match status" value="1"/>
</dbReference>
<protein>
    <submittedName>
        <fullName evidence="10">Multicomponent K+:H+ antiporter subunit D</fullName>
    </submittedName>
</protein>
<keyword evidence="5 8" id="KW-1133">Transmembrane helix</keyword>
<dbReference type="PANTHER" id="PTHR42703">
    <property type="entry name" value="NADH DEHYDROGENASE"/>
    <property type="match status" value="1"/>
</dbReference>
<evidence type="ECO:0000256" key="3">
    <source>
        <dbReference type="ARBA" id="ARBA00022475"/>
    </source>
</evidence>
<dbReference type="InterPro" id="IPR003918">
    <property type="entry name" value="NADH_UbQ_OxRdtase"/>
</dbReference>
<feature type="transmembrane region" description="Helical" evidence="8">
    <location>
        <begin position="176"/>
        <end position="197"/>
    </location>
</feature>
<comment type="subcellular location">
    <subcellularLocation>
        <location evidence="1">Cell membrane</location>
        <topology evidence="1">Multi-pass membrane protein</topology>
    </subcellularLocation>
    <subcellularLocation>
        <location evidence="7">Membrane</location>
        <topology evidence="7">Multi-pass membrane protein</topology>
    </subcellularLocation>
</comment>
<dbReference type="GO" id="GO:0042773">
    <property type="term" value="P:ATP synthesis coupled electron transport"/>
    <property type="evidence" value="ECO:0007669"/>
    <property type="project" value="InterPro"/>
</dbReference>